<reference evidence="2" key="1">
    <citation type="submission" date="2019-08" db="EMBL/GenBank/DDBJ databases">
        <authorList>
            <person name="Kucharzyk K."/>
            <person name="Murdoch R.W."/>
            <person name="Higgins S."/>
            <person name="Loffler F."/>
        </authorList>
    </citation>
    <scope>NUCLEOTIDE SEQUENCE</scope>
</reference>
<comment type="caution">
    <text evidence="2">The sequence shown here is derived from an EMBL/GenBank/DDBJ whole genome shotgun (WGS) entry which is preliminary data.</text>
</comment>
<gene>
    <name evidence="2" type="ORF">SDC9_62757</name>
</gene>
<feature type="domain" description="FIST C-domain" evidence="1">
    <location>
        <begin position="30"/>
        <end position="207"/>
    </location>
</feature>
<name>A0A644XKU5_9ZZZZ</name>
<evidence type="ECO:0000259" key="1">
    <source>
        <dbReference type="SMART" id="SM01204"/>
    </source>
</evidence>
<dbReference type="EMBL" id="VSSQ01002598">
    <property type="protein sequence ID" value="MPM16378.1"/>
    <property type="molecule type" value="Genomic_DNA"/>
</dbReference>
<proteinExistence type="predicted"/>
<dbReference type="InterPro" id="IPR019494">
    <property type="entry name" value="FIST_C"/>
</dbReference>
<evidence type="ECO:0000313" key="2">
    <source>
        <dbReference type="EMBL" id="MPM16378.1"/>
    </source>
</evidence>
<dbReference type="AlphaFoldDB" id="A0A644XKU5"/>
<organism evidence="2">
    <name type="scientific">bioreactor metagenome</name>
    <dbReference type="NCBI Taxonomy" id="1076179"/>
    <lineage>
        <taxon>unclassified sequences</taxon>
        <taxon>metagenomes</taxon>
        <taxon>ecological metagenomes</taxon>
    </lineage>
</organism>
<protein>
    <recommendedName>
        <fullName evidence="1">FIST C-domain domain-containing protein</fullName>
    </recommendedName>
</protein>
<accession>A0A644XKU5</accession>
<dbReference type="Pfam" id="PF10442">
    <property type="entry name" value="FIST_C"/>
    <property type="match status" value="1"/>
</dbReference>
<sequence length="221" mass="23784">MTQGCRPISPWAVVTATQDNLLLELDGVPALDVLLETLDVTLEGDTQPAIQAVNSTMAGVLDVGAPQPHNTGHIGANTRALHIVGLDATRRGVALAEQVQPGTWMTFCQRHQSAARADLMRICAEIREEVEPDEDVLPAHGSTTLDSTAVYGRMQTPRRILGAVYISCSDRSGHFFGGTSAELQIVRRALGDVPLVGFFAHGEIAEHRLYGYTGVLTVFVE</sequence>
<dbReference type="SMART" id="SM01204">
    <property type="entry name" value="FIST_C"/>
    <property type="match status" value="1"/>
</dbReference>